<evidence type="ECO:0000313" key="5">
    <source>
        <dbReference type="Proteomes" id="UP000198873"/>
    </source>
</evidence>
<reference evidence="5" key="1">
    <citation type="submission" date="2016-10" db="EMBL/GenBank/DDBJ databases">
        <authorList>
            <person name="Varghese N."/>
            <person name="Submissions S."/>
        </authorList>
    </citation>
    <scope>NUCLEOTIDE SEQUENCE [LARGE SCALE GENOMIC DNA]</scope>
    <source>
        <strain evidence="5">CGMCC 4.7047</strain>
    </source>
</reference>
<dbReference type="SUPFAM" id="SSF53300">
    <property type="entry name" value="vWA-like"/>
    <property type="match status" value="1"/>
</dbReference>
<keyword evidence="1" id="KW-0812">Transmembrane</keyword>
<feature type="transmembrane region" description="Helical" evidence="1">
    <location>
        <begin position="393"/>
        <end position="415"/>
    </location>
</feature>
<feature type="chain" id="PRO_5044373218" evidence="2">
    <location>
        <begin position="29"/>
        <end position="425"/>
    </location>
</feature>
<dbReference type="RefSeq" id="WP_019433795.1">
    <property type="nucleotide sequence ID" value="NZ_CP054938.1"/>
</dbReference>
<proteinExistence type="predicted"/>
<dbReference type="EMBL" id="FPAB01000003">
    <property type="protein sequence ID" value="SFS69666.1"/>
    <property type="molecule type" value="Genomic_DNA"/>
</dbReference>
<dbReference type="InterPro" id="IPR002035">
    <property type="entry name" value="VWF_A"/>
</dbReference>
<evidence type="ECO:0000256" key="2">
    <source>
        <dbReference type="SAM" id="SignalP"/>
    </source>
</evidence>
<dbReference type="InterPro" id="IPR051266">
    <property type="entry name" value="CLCR"/>
</dbReference>
<evidence type="ECO:0000259" key="3">
    <source>
        <dbReference type="PROSITE" id="PS50234"/>
    </source>
</evidence>
<dbReference type="SMART" id="SM00327">
    <property type="entry name" value="VWA"/>
    <property type="match status" value="1"/>
</dbReference>
<sequence>MIIRKWSVALSGLLTVLMAGAFAPGALADGAVTEGEPPPPRVELVLDVSGSMSERDMAGGQSRIAAAQQAFNEVLDAMPEEVHLGIRTLGAGNPGDDKVAGCLDSDQLYPVGPVDRLEAKTAVATLRPTTGFTPIGLALREADKDLGDDPGTRRIVLITDGEDSCGQPDPCVVARELAAKGTHLVVDTLGLTLDDAVRQQLSCIAEATGGTYTAVQDADQLADRIGQLVRRADVPVENPAAVEGATQCADAPLLGAGVYIDRAEFGEPRWYRVPVRPGQELRASVSVAADRAMDPDHGVLLRAVSEEGQELTRGTGAGHGRTDVMSTGLRYPLPEPEEGDTSASVPVCLEVSNSFSVPEGQPRTPGLPVELAVDVVAGPDNPSDVAAFGLARGWVPLVLLTVVGLVAGVLWGLLVRMGIALGRAH</sequence>
<dbReference type="Pfam" id="PF13519">
    <property type="entry name" value="VWA_2"/>
    <property type="match status" value="1"/>
</dbReference>
<dbReference type="Proteomes" id="UP000198873">
    <property type="component" value="Unassembled WGS sequence"/>
</dbReference>
<dbReference type="STRING" id="1176198.SAMN05444716_103593"/>
<dbReference type="Gene3D" id="3.40.50.410">
    <property type="entry name" value="von Willebrand factor, type A domain"/>
    <property type="match status" value="1"/>
</dbReference>
<dbReference type="AlphaFoldDB" id="A0A1I6RYB4"/>
<keyword evidence="5" id="KW-1185">Reference proteome</keyword>
<organism evidence="4 5">
    <name type="scientific">Streptomyces harbinensis</name>
    <dbReference type="NCBI Taxonomy" id="1176198"/>
    <lineage>
        <taxon>Bacteria</taxon>
        <taxon>Bacillati</taxon>
        <taxon>Actinomycetota</taxon>
        <taxon>Actinomycetes</taxon>
        <taxon>Kitasatosporales</taxon>
        <taxon>Streptomycetaceae</taxon>
        <taxon>Streptomyces</taxon>
    </lineage>
</organism>
<dbReference type="PROSITE" id="PS50234">
    <property type="entry name" value="VWFA"/>
    <property type="match status" value="1"/>
</dbReference>
<name>A0A1I6RYB4_9ACTN</name>
<dbReference type="PANTHER" id="PTHR10579:SF43">
    <property type="entry name" value="ZINC FINGER (C3HC4-TYPE RING FINGER) FAMILY PROTEIN"/>
    <property type="match status" value="1"/>
</dbReference>
<dbReference type="InterPro" id="IPR036465">
    <property type="entry name" value="vWFA_dom_sf"/>
</dbReference>
<dbReference type="PANTHER" id="PTHR10579">
    <property type="entry name" value="CALCIUM-ACTIVATED CHLORIDE CHANNEL REGULATOR"/>
    <property type="match status" value="1"/>
</dbReference>
<keyword evidence="2" id="KW-0732">Signal</keyword>
<feature type="signal peptide" evidence="2">
    <location>
        <begin position="1"/>
        <end position="28"/>
    </location>
</feature>
<keyword evidence="1" id="KW-0472">Membrane</keyword>
<feature type="domain" description="VWFA" evidence="3">
    <location>
        <begin position="41"/>
        <end position="228"/>
    </location>
</feature>
<protein>
    <submittedName>
        <fullName evidence="4">Ca-activated chloride channel family protein</fullName>
    </submittedName>
</protein>
<gene>
    <name evidence="4" type="ORF">SAMN05444716_103593</name>
</gene>
<evidence type="ECO:0000256" key="1">
    <source>
        <dbReference type="SAM" id="Phobius"/>
    </source>
</evidence>
<evidence type="ECO:0000313" key="4">
    <source>
        <dbReference type="EMBL" id="SFS69666.1"/>
    </source>
</evidence>
<accession>A0A1I6RYB4</accession>
<keyword evidence="1" id="KW-1133">Transmembrane helix</keyword>